<name>A4WYB1_CERS5</name>
<evidence type="ECO:0000313" key="2">
    <source>
        <dbReference type="EMBL" id="ABP72375.1"/>
    </source>
</evidence>
<geneLocation type="plasmid" evidence="2">
    <name>pRSPA01</name>
</geneLocation>
<evidence type="ECO:0000259" key="1">
    <source>
        <dbReference type="Pfam" id="PF09557"/>
    </source>
</evidence>
<proteinExistence type="predicted"/>
<dbReference type="KEGG" id="rsq:Rsph17025_3503"/>
<gene>
    <name evidence="2" type="ordered locus">Rsph17025_3503</name>
</gene>
<organism evidence="2">
    <name type="scientific">Cereibacter sphaeroides (strain ATCC 17025 / ATH 2.4.3)</name>
    <name type="common">Rhodobacter sphaeroides</name>
    <dbReference type="NCBI Taxonomy" id="349102"/>
    <lineage>
        <taxon>Bacteria</taxon>
        <taxon>Pseudomonadati</taxon>
        <taxon>Pseudomonadota</taxon>
        <taxon>Alphaproteobacteria</taxon>
        <taxon>Rhodobacterales</taxon>
        <taxon>Paracoccaceae</taxon>
        <taxon>Cereibacter</taxon>
    </lineage>
</organism>
<dbReference type="BioCyc" id="RSPH349102:G1G8M-3609-MONOMER"/>
<keyword evidence="2" id="KW-0614">Plasmid</keyword>
<feature type="domain" description="DUF2382" evidence="1">
    <location>
        <begin position="12"/>
        <end position="81"/>
    </location>
</feature>
<dbReference type="EMBL" id="CP000662">
    <property type="protein sequence ID" value="ABP72375.1"/>
    <property type="molecule type" value="Genomic_DNA"/>
</dbReference>
<protein>
    <recommendedName>
        <fullName evidence="1">DUF2382 domain-containing protein</fullName>
    </recommendedName>
</protein>
<dbReference type="AlphaFoldDB" id="A4WYB1"/>
<reference evidence="2" key="1">
    <citation type="submission" date="2007-04" db="EMBL/GenBank/DDBJ databases">
        <title>Complete sequence of plasmid pRSPA01 of Rhodobacter sphaeroides ATCC 17025.</title>
        <authorList>
            <consortium name="US DOE Joint Genome Institute"/>
            <person name="Copeland A."/>
            <person name="Lucas S."/>
            <person name="Lapidus A."/>
            <person name="Barry K."/>
            <person name="Detter J.C."/>
            <person name="Glavina del Rio T."/>
            <person name="Hammon N."/>
            <person name="Israni S."/>
            <person name="Dalin E."/>
            <person name="Tice H."/>
            <person name="Pitluck S."/>
            <person name="Chertkov O."/>
            <person name="Brettin T."/>
            <person name="Bruce D."/>
            <person name="Han C."/>
            <person name="Schmutz J."/>
            <person name="Larimer F."/>
            <person name="Land M."/>
            <person name="Hauser L."/>
            <person name="Kyrpides N."/>
            <person name="Kim E."/>
            <person name="Richardson P."/>
            <person name="Mackenzie C."/>
            <person name="Choudhary M."/>
            <person name="Donohue T.J."/>
            <person name="Kaplan S."/>
        </authorList>
    </citation>
    <scope>NUCLEOTIDE SEQUENCE [LARGE SCALE GENOMIC DNA]</scope>
    <source>
        <strain evidence="2">ATCC 17025</strain>
        <plasmid evidence="2">pRSPA01</plasmid>
    </source>
</reference>
<accession>A4WYB1</accession>
<dbReference type="InterPro" id="IPR019060">
    <property type="entry name" value="DUF2382"/>
</dbReference>
<dbReference type="Pfam" id="PF09557">
    <property type="entry name" value="DUF2382"/>
    <property type="match status" value="1"/>
</dbReference>
<dbReference type="HOGENOM" id="CLU_2466998_0_0_5"/>
<sequence>MDSRIRHLARPGIRVTSSVRETPVEATVTLRTETVGAERRDANRPLEGDEAETAFKEKTIEMMGTREEAEVHKEARVVGEVYAPPMAH</sequence>